<dbReference type="Proteomes" id="UP000739565">
    <property type="component" value="Unassembled WGS sequence"/>
</dbReference>
<evidence type="ECO:0000256" key="1">
    <source>
        <dbReference type="ARBA" id="ARBA00008791"/>
    </source>
</evidence>
<name>A0A953T5C5_9BURK</name>
<comment type="caution">
    <text evidence="3">The sequence shown here is derived from an EMBL/GenBank/DDBJ whole genome shotgun (WGS) entry which is preliminary data.</text>
</comment>
<dbReference type="PANTHER" id="PTHR46268:SF6">
    <property type="entry name" value="UNIVERSAL STRESS PROTEIN UP12"/>
    <property type="match status" value="1"/>
</dbReference>
<dbReference type="PRINTS" id="PR01438">
    <property type="entry name" value="UNVRSLSTRESS"/>
</dbReference>
<keyword evidence="4" id="KW-1185">Reference proteome</keyword>
<organism evidence="3 4">
    <name type="scientific">Zwartia hollandica</name>
    <dbReference type="NCBI Taxonomy" id="324606"/>
    <lineage>
        <taxon>Bacteria</taxon>
        <taxon>Pseudomonadati</taxon>
        <taxon>Pseudomonadota</taxon>
        <taxon>Betaproteobacteria</taxon>
        <taxon>Burkholderiales</taxon>
        <taxon>Alcaligenaceae</taxon>
        <taxon>Zwartia</taxon>
    </lineage>
</organism>
<dbReference type="RefSeq" id="WP_259661881.1">
    <property type="nucleotide sequence ID" value="NZ_JAHXRI010000010.1"/>
</dbReference>
<evidence type="ECO:0000313" key="4">
    <source>
        <dbReference type="Proteomes" id="UP000739565"/>
    </source>
</evidence>
<dbReference type="InterPro" id="IPR006016">
    <property type="entry name" value="UspA"/>
</dbReference>
<reference evidence="3" key="1">
    <citation type="submission" date="2021-07" db="EMBL/GenBank/DDBJ databases">
        <title>New genus and species of the family Alcaligenaceae.</title>
        <authorList>
            <person name="Hahn M.W."/>
        </authorList>
    </citation>
    <scope>NUCLEOTIDE SEQUENCE</scope>
    <source>
        <strain evidence="3">LF4-65</strain>
    </source>
</reference>
<comment type="similarity">
    <text evidence="1">Belongs to the universal stress protein A family.</text>
</comment>
<feature type="domain" description="UspA" evidence="2">
    <location>
        <begin position="2"/>
        <end position="142"/>
    </location>
</feature>
<dbReference type="SUPFAM" id="SSF52402">
    <property type="entry name" value="Adenine nucleotide alpha hydrolases-like"/>
    <property type="match status" value="1"/>
</dbReference>
<evidence type="ECO:0000259" key="2">
    <source>
        <dbReference type="Pfam" id="PF00582"/>
    </source>
</evidence>
<dbReference type="PANTHER" id="PTHR46268">
    <property type="entry name" value="STRESS RESPONSE PROTEIN NHAX"/>
    <property type="match status" value="1"/>
</dbReference>
<sequence length="142" mass="15152">MKILAATDGSKHALRAIKHAAALLANNKDKTNSVTLISVHDDAGLRHAQSFVGKSAITDYLREESDRDLKSAMKVLSDAGIKHDQIIVVGKPATEIVEAAQKGKFDLVVLGSKGRNAVSDLLLGSVAQRVMSLCKQPVLLVK</sequence>
<dbReference type="InterPro" id="IPR006015">
    <property type="entry name" value="Universal_stress_UspA"/>
</dbReference>
<dbReference type="EMBL" id="JAHXRI010000010">
    <property type="protein sequence ID" value="MBZ1351486.1"/>
    <property type="molecule type" value="Genomic_DNA"/>
</dbReference>
<gene>
    <name evidence="3" type="ORF">KZZ10_12585</name>
</gene>
<dbReference type="Gene3D" id="3.40.50.620">
    <property type="entry name" value="HUPs"/>
    <property type="match status" value="1"/>
</dbReference>
<dbReference type="CDD" id="cd00293">
    <property type="entry name" value="USP-like"/>
    <property type="match status" value="1"/>
</dbReference>
<dbReference type="Pfam" id="PF00582">
    <property type="entry name" value="Usp"/>
    <property type="match status" value="1"/>
</dbReference>
<dbReference type="AlphaFoldDB" id="A0A953T5C5"/>
<accession>A0A953T5C5</accession>
<protein>
    <submittedName>
        <fullName evidence="3">Universal stress protein</fullName>
    </submittedName>
</protein>
<dbReference type="InterPro" id="IPR014729">
    <property type="entry name" value="Rossmann-like_a/b/a_fold"/>
</dbReference>
<evidence type="ECO:0000313" key="3">
    <source>
        <dbReference type="EMBL" id="MBZ1351486.1"/>
    </source>
</evidence>
<proteinExistence type="inferred from homology"/>